<keyword evidence="10 13" id="KW-0143">Chaperone</keyword>
<dbReference type="InterPro" id="IPR028053">
    <property type="entry name" value="Membr_insert_YidC_N"/>
</dbReference>
<keyword evidence="6 13" id="KW-0812">Transmembrane</keyword>
<feature type="domain" description="Membrane insertase YidC/Oxa/ALB C-terminal" evidence="14">
    <location>
        <begin position="369"/>
        <end position="546"/>
    </location>
</feature>
<keyword evidence="5 13" id="KW-1003">Cell membrane</keyword>
<name>A0A916J5T7_9PROT</name>
<dbReference type="GO" id="GO:0015031">
    <property type="term" value="P:protein transport"/>
    <property type="evidence" value="ECO:0007669"/>
    <property type="project" value="UniProtKB-KW"/>
</dbReference>
<keyword evidence="4 13" id="KW-0813">Transport</keyword>
<reference evidence="16" key="1">
    <citation type="submission" date="2021-04" db="EMBL/GenBank/DDBJ databases">
        <authorList>
            <person name="Hornung B."/>
        </authorList>
    </citation>
    <scope>NUCLEOTIDE SEQUENCE</scope>
    <source>
        <strain evidence="16">G5G6</strain>
    </source>
</reference>
<dbReference type="AlphaFoldDB" id="A0A916J5T7"/>
<dbReference type="Proteomes" id="UP000742786">
    <property type="component" value="Unassembled WGS sequence"/>
</dbReference>
<dbReference type="NCBIfam" id="TIGR03593">
    <property type="entry name" value="yidC_nterm"/>
    <property type="match status" value="1"/>
</dbReference>
<evidence type="ECO:0000256" key="1">
    <source>
        <dbReference type="ARBA" id="ARBA00004429"/>
    </source>
</evidence>
<keyword evidence="17" id="KW-1185">Reference proteome</keyword>
<evidence type="ECO:0000256" key="2">
    <source>
        <dbReference type="ARBA" id="ARBA00010527"/>
    </source>
</evidence>
<dbReference type="InterPro" id="IPR001708">
    <property type="entry name" value="YidC/ALB3/OXA1/COX18"/>
</dbReference>
<evidence type="ECO:0000256" key="11">
    <source>
        <dbReference type="ARBA" id="ARBA00033245"/>
    </source>
</evidence>
<dbReference type="PANTHER" id="PTHR12428:SF65">
    <property type="entry name" value="CYTOCHROME C OXIDASE ASSEMBLY PROTEIN COX18, MITOCHONDRIAL"/>
    <property type="match status" value="1"/>
</dbReference>
<comment type="subunit">
    <text evidence="13">Interacts with the Sec translocase complex via SecD. Specifically interacts with transmembrane segments of nascent integral membrane proteins during membrane integration.</text>
</comment>
<dbReference type="RefSeq" id="WP_220636328.1">
    <property type="nucleotide sequence ID" value="NZ_CAJQUM010000001.1"/>
</dbReference>
<protein>
    <recommendedName>
        <fullName evidence="3 13">Membrane protein insertase YidC</fullName>
    </recommendedName>
    <alternativeName>
        <fullName evidence="12 13">Foldase YidC</fullName>
    </alternativeName>
    <alternativeName>
        <fullName evidence="13">Membrane protein YidC</fullName>
    </alternativeName>
    <alternativeName>
        <fullName evidence="11 13">membrane integrase YidC</fullName>
    </alternativeName>
</protein>
<keyword evidence="7 13" id="KW-0653">Protein transport</keyword>
<evidence type="ECO:0000256" key="6">
    <source>
        <dbReference type="ARBA" id="ARBA00022692"/>
    </source>
</evidence>
<dbReference type="GO" id="GO:0051205">
    <property type="term" value="P:protein insertion into membrane"/>
    <property type="evidence" value="ECO:0007669"/>
    <property type="project" value="TreeGrafter"/>
</dbReference>
<gene>
    <name evidence="13 16" type="primary">yidC</name>
    <name evidence="16" type="ORF">GTOL_12360</name>
</gene>
<comment type="subcellular location">
    <subcellularLocation>
        <location evidence="1">Cell inner membrane</location>
        <topology evidence="1">Multi-pass membrane protein</topology>
    </subcellularLocation>
    <subcellularLocation>
        <location evidence="13">Cell membrane</location>
        <topology evidence="13">Multi-pass membrane protein</topology>
    </subcellularLocation>
</comment>
<dbReference type="Pfam" id="PF02096">
    <property type="entry name" value="60KD_IMP"/>
    <property type="match status" value="1"/>
</dbReference>
<proteinExistence type="inferred from homology"/>
<feature type="domain" description="Membrane insertase YidC N-terminal" evidence="15">
    <location>
        <begin position="80"/>
        <end position="358"/>
    </location>
</feature>
<organism evidence="16 17">
    <name type="scientific">Georgfuchsia toluolica</name>
    <dbReference type="NCBI Taxonomy" id="424218"/>
    <lineage>
        <taxon>Bacteria</taxon>
        <taxon>Pseudomonadati</taxon>
        <taxon>Pseudomonadota</taxon>
        <taxon>Betaproteobacteria</taxon>
        <taxon>Nitrosomonadales</taxon>
        <taxon>Sterolibacteriaceae</taxon>
        <taxon>Georgfuchsia</taxon>
    </lineage>
</organism>
<comment type="caution">
    <text evidence="13">Lacks conserved residue(s) required for the propagation of feature annotation.</text>
</comment>
<comment type="function">
    <text evidence="13">Required for the insertion and/or proper folding and/or complex formation of integral membrane proteins into the membrane. Involved in integration of membrane proteins that insert both dependently and independently of the Sec translocase complex, as well as at least some lipoproteins. Aids folding of multispanning membrane proteins.</text>
</comment>
<evidence type="ECO:0000313" key="16">
    <source>
        <dbReference type="EMBL" id="CAG4884477.1"/>
    </source>
</evidence>
<evidence type="ECO:0000256" key="5">
    <source>
        <dbReference type="ARBA" id="ARBA00022475"/>
    </source>
</evidence>
<evidence type="ECO:0000256" key="10">
    <source>
        <dbReference type="ARBA" id="ARBA00023186"/>
    </source>
</evidence>
<feature type="transmembrane region" description="Helical" evidence="13">
    <location>
        <begin position="508"/>
        <end position="533"/>
    </location>
</feature>
<keyword evidence="9 13" id="KW-0472">Membrane</keyword>
<evidence type="ECO:0000259" key="14">
    <source>
        <dbReference type="Pfam" id="PF02096"/>
    </source>
</evidence>
<evidence type="ECO:0000256" key="12">
    <source>
        <dbReference type="ARBA" id="ARBA00033342"/>
    </source>
</evidence>
<dbReference type="CDD" id="cd20070">
    <property type="entry name" value="5TM_YidC_Alb3"/>
    <property type="match status" value="1"/>
</dbReference>
<dbReference type="NCBIfam" id="NF002352">
    <property type="entry name" value="PRK01318.1-3"/>
    <property type="match status" value="1"/>
</dbReference>
<dbReference type="InterPro" id="IPR047196">
    <property type="entry name" value="YidC_ALB_C"/>
</dbReference>
<dbReference type="EMBL" id="CAJQUM010000001">
    <property type="protein sequence ID" value="CAG4884477.1"/>
    <property type="molecule type" value="Genomic_DNA"/>
</dbReference>
<evidence type="ECO:0000256" key="8">
    <source>
        <dbReference type="ARBA" id="ARBA00022989"/>
    </source>
</evidence>
<dbReference type="GO" id="GO:0005886">
    <property type="term" value="C:plasma membrane"/>
    <property type="evidence" value="ECO:0007669"/>
    <property type="project" value="UniProtKB-SubCell"/>
</dbReference>
<evidence type="ECO:0000256" key="9">
    <source>
        <dbReference type="ARBA" id="ARBA00023136"/>
    </source>
</evidence>
<evidence type="ECO:0000313" key="17">
    <source>
        <dbReference type="Proteomes" id="UP000742786"/>
    </source>
</evidence>
<dbReference type="PRINTS" id="PR01900">
    <property type="entry name" value="YIDCPROTEIN"/>
</dbReference>
<dbReference type="GO" id="GO:0032977">
    <property type="term" value="F:membrane insertase activity"/>
    <property type="evidence" value="ECO:0007669"/>
    <property type="project" value="InterPro"/>
</dbReference>
<evidence type="ECO:0000256" key="3">
    <source>
        <dbReference type="ARBA" id="ARBA00015325"/>
    </source>
</evidence>
<feature type="transmembrane region" description="Helical" evidence="13">
    <location>
        <begin position="371"/>
        <end position="392"/>
    </location>
</feature>
<evidence type="ECO:0000256" key="7">
    <source>
        <dbReference type="ARBA" id="ARBA00022927"/>
    </source>
</evidence>
<feature type="transmembrane region" description="Helical" evidence="13">
    <location>
        <begin position="438"/>
        <end position="459"/>
    </location>
</feature>
<dbReference type="PRINTS" id="PR00701">
    <property type="entry name" value="60KDINNERMP"/>
</dbReference>
<sequence length="557" mass="61336">MDNRRLMLLAIFGFSLLMLWEAWQKEHQAPLPATVASIARPVASSAGVPVPTTSVPNAAVPTASAVPEAVGTAGAATAKATVKTDVLVAEISAQGGDLVRLELLKHKATDDTDKNFLLFDSGEKNIYEGQSGLIGRGLPNHKTLWQLVPGSLELKQSEDVVRVALQAPLESGGKVVKTYTFRRGSYLIDVDYQLFNQGIAPLQTSAYFQITRDGKPAESASPSVMGMGAVTFTGPAIYTDKEKFQKVTFADIDKDKAKYATSANDGWIALVQHYFVSAWLPKEGVAREFYIRKLGDNLYSAGVIVPFPAVAPGASANLGVRLYAGPQEQNKLKQIAPGLDLVVDYGWLAVIAQPIFWVMELIHRMVGNWGWSIILLTVLIKAVFFPLSAASYKSMAKMRLVMPKMTKLKEMYGDDRARLNQEMMELYKKEKINPLGGCLPIVVQIPVFIALYWVLLGAVEMRNAPWLGWITDLSVKDPYYILPLIMGATMLIQTKLNPTPPDPMQAKVMMIMPIVFTAMFLFFPSGLVLYWVVNNVLSIAQQWQITRMIEGGKKTTT</sequence>
<dbReference type="Gene3D" id="2.70.98.90">
    <property type="match status" value="1"/>
</dbReference>
<evidence type="ECO:0000256" key="13">
    <source>
        <dbReference type="HAMAP-Rule" id="MF_01810"/>
    </source>
</evidence>
<dbReference type="NCBIfam" id="TIGR03592">
    <property type="entry name" value="yidC_oxa1_cterm"/>
    <property type="match status" value="1"/>
</dbReference>
<comment type="similarity">
    <text evidence="2 13">Belongs to the OXA1/ALB3/YidC family. Type 1 subfamily.</text>
</comment>
<dbReference type="InterPro" id="IPR038221">
    <property type="entry name" value="YidC_periplasmic_sf"/>
</dbReference>
<evidence type="ECO:0000259" key="15">
    <source>
        <dbReference type="Pfam" id="PF14849"/>
    </source>
</evidence>
<dbReference type="InterPro" id="IPR028055">
    <property type="entry name" value="YidC/Oxa/ALB_C"/>
</dbReference>
<dbReference type="InterPro" id="IPR019998">
    <property type="entry name" value="Membr_insert_YidC"/>
</dbReference>
<dbReference type="HAMAP" id="MF_01810">
    <property type="entry name" value="YidC_type1"/>
    <property type="match status" value="1"/>
</dbReference>
<evidence type="ECO:0000256" key="4">
    <source>
        <dbReference type="ARBA" id="ARBA00022448"/>
    </source>
</evidence>
<dbReference type="Pfam" id="PF14849">
    <property type="entry name" value="YidC_periplas"/>
    <property type="match status" value="1"/>
</dbReference>
<accession>A0A916J5T7</accession>
<keyword evidence="8 13" id="KW-1133">Transmembrane helix</keyword>
<comment type="caution">
    <text evidence="16">The sequence shown here is derived from an EMBL/GenBank/DDBJ whole genome shotgun (WGS) entry which is preliminary data.</text>
</comment>
<dbReference type="PANTHER" id="PTHR12428">
    <property type="entry name" value="OXA1"/>
    <property type="match status" value="1"/>
</dbReference>
<dbReference type="CDD" id="cd19961">
    <property type="entry name" value="EcYidC-like_peri"/>
    <property type="match status" value="1"/>
</dbReference>